<keyword evidence="8" id="KW-0378">Hydrolase</keyword>
<keyword evidence="4 6" id="KW-0472">Membrane</keyword>
<accession>A0A518HAN9</accession>
<evidence type="ECO:0000256" key="5">
    <source>
        <dbReference type="SAM" id="MobiDB-lite"/>
    </source>
</evidence>
<dbReference type="EMBL" id="CP036426">
    <property type="protein sequence ID" value="QDV37826.1"/>
    <property type="molecule type" value="Genomic_DNA"/>
</dbReference>
<dbReference type="EC" id="3.4.21.105" evidence="8"/>
<keyword evidence="2 6" id="KW-0812">Transmembrane</keyword>
<name>A0A518HAN9_9BACT</name>
<evidence type="ECO:0000256" key="4">
    <source>
        <dbReference type="ARBA" id="ARBA00023136"/>
    </source>
</evidence>
<dbReference type="InterPro" id="IPR022764">
    <property type="entry name" value="Peptidase_S54_rhomboid_dom"/>
</dbReference>
<dbReference type="AlphaFoldDB" id="A0A518HAN9"/>
<evidence type="ECO:0000313" key="9">
    <source>
        <dbReference type="Proteomes" id="UP000317835"/>
    </source>
</evidence>
<dbReference type="PANTHER" id="PTHR43066">
    <property type="entry name" value="RHOMBOID-RELATED PROTEIN"/>
    <property type="match status" value="1"/>
</dbReference>
<keyword evidence="8" id="KW-0645">Protease</keyword>
<dbReference type="OrthoDB" id="9813074at2"/>
<dbReference type="GO" id="GO:0016020">
    <property type="term" value="C:membrane"/>
    <property type="evidence" value="ECO:0007669"/>
    <property type="project" value="UniProtKB-SubCell"/>
</dbReference>
<feature type="transmembrane region" description="Helical" evidence="6">
    <location>
        <begin position="159"/>
        <end position="178"/>
    </location>
</feature>
<feature type="transmembrane region" description="Helical" evidence="6">
    <location>
        <begin position="134"/>
        <end position="153"/>
    </location>
</feature>
<comment type="subcellular location">
    <subcellularLocation>
        <location evidence="1">Membrane</location>
        <topology evidence="1">Multi-pass membrane protein</topology>
    </subcellularLocation>
</comment>
<protein>
    <submittedName>
        <fullName evidence="8">Rhomboid protease GluP</fullName>
        <ecNumber evidence="8">3.4.21.105</ecNumber>
    </submittedName>
</protein>
<dbReference type="RefSeq" id="WP_145275877.1">
    <property type="nucleotide sequence ID" value="NZ_CP036426.1"/>
</dbReference>
<reference evidence="8 9" key="1">
    <citation type="submission" date="2019-02" db="EMBL/GenBank/DDBJ databases">
        <title>Deep-cultivation of Planctomycetes and their phenomic and genomic characterization uncovers novel biology.</title>
        <authorList>
            <person name="Wiegand S."/>
            <person name="Jogler M."/>
            <person name="Boedeker C."/>
            <person name="Pinto D."/>
            <person name="Vollmers J."/>
            <person name="Rivas-Marin E."/>
            <person name="Kohn T."/>
            <person name="Peeters S.H."/>
            <person name="Heuer A."/>
            <person name="Rast P."/>
            <person name="Oberbeckmann S."/>
            <person name="Bunk B."/>
            <person name="Jeske O."/>
            <person name="Meyerdierks A."/>
            <person name="Storesund J.E."/>
            <person name="Kallscheuer N."/>
            <person name="Luecker S."/>
            <person name="Lage O.M."/>
            <person name="Pohl T."/>
            <person name="Merkel B.J."/>
            <person name="Hornburger P."/>
            <person name="Mueller R.-W."/>
            <person name="Bruemmer F."/>
            <person name="Labrenz M."/>
            <person name="Spormann A.M."/>
            <person name="Op den Camp H."/>
            <person name="Overmann J."/>
            <person name="Amann R."/>
            <person name="Jetten M.S.M."/>
            <person name="Mascher T."/>
            <person name="Medema M.H."/>
            <person name="Devos D.P."/>
            <person name="Kaster A.-K."/>
            <person name="Ovreas L."/>
            <person name="Rohde M."/>
            <person name="Galperin M.Y."/>
            <person name="Jogler C."/>
        </authorList>
    </citation>
    <scope>NUCLEOTIDE SEQUENCE [LARGE SCALE GENOMIC DNA]</scope>
    <source>
        <strain evidence="8 9">ElP</strain>
    </source>
</reference>
<feature type="transmembrane region" description="Helical" evidence="6">
    <location>
        <begin position="107"/>
        <end position="125"/>
    </location>
</feature>
<feature type="compositionally biased region" description="Basic and acidic residues" evidence="5">
    <location>
        <begin position="295"/>
        <end position="307"/>
    </location>
</feature>
<keyword evidence="3 6" id="KW-1133">Transmembrane helix</keyword>
<feature type="transmembrane region" description="Helical" evidence="6">
    <location>
        <begin position="71"/>
        <end position="95"/>
    </location>
</feature>
<dbReference type="GO" id="GO:0004252">
    <property type="term" value="F:serine-type endopeptidase activity"/>
    <property type="evidence" value="ECO:0007669"/>
    <property type="project" value="InterPro"/>
</dbReference>
<feature type="transmembrane region" description="Helical" evidence="6">
    <location>
        <begin position="29"/>
        <end position="51"/>
    </location>
</feature>
<feature type="compositionally biased region" description="Low complexity" evidence="5">
    <location>
        <begin position="247"/>
        <end position="262"/>
    </location>
</feature>
<evidence type="ECO:0000313" key="8">
    <source>
        <dbReference type="EMBL" id="QDV37826.1"/>
    </source>
</evidence>
<organism evidence="8 9">
    <name type="scientific">Tautonia plasticadhaerens</name>
    <dbReference type="NCBI Taxonomy" id="2527974"/>
    <lineage>
        <taxon>Bacteria</taxon>
        <taxon>Pseudomonadati</taxon>
        <taxon>Planctomycetota</taxon>
        <taxon>Planctomycetia</taxon>
        <taxon>Isosphaerales</taxon>
        <taxon>Isosphaeraceae</taxon>
        <taxon>Tautonia</taxon>
    </lineage>
</organism>
<dbReference type="PANTHER" id="PTHR43066:SF11">
    <property type="entry name" value="PEPTIDASE S54 RHOMBOID DOMAIN-CONTAINING PROTEIN"/>
    <property type="match status" value="1"/>
</dbReference>
<sequence>MGIYDRDYIQDQPGGFGALFAGGSAVKTLILINVAVFLLGWIGGPPMQAFYQDFLAARSDAIFRQFQIWQLVTYAFVHFELFHILWNMLFLWFVGRELEGIYGPREFLRMYLTAAVVAGLCWAVLDQAKGGGQVPMLGASGAVAAALFIYVLYYPHREILLFFILPVPMWLFAIIFFGRDLLGLLQSFQGLDTRPVAFAAHLSGAGYGLLYKTYDLRWSRLLAGWGRGRRPRLRVFSPEPRPRRPSRTGAAAPARSEAGARPTPSGIFPDEHLDARLDEILAKIAREGRSGLTEEENRILQEASERARNRRGGRLR</sequence>
<dbReference type="SUPFAM" id="SSF144091">
    <property type="entry name" value="Rhomboid-like"/>
    <property type="match status" value="1"/>
</dbReference>
<feature type="region of interest" description="Disordered" evidence="5">
    <location>
        <begin position="290"/>
        <end position="316"/>
    </location>
</feature>
<gene>
    <name evidence="8" type="primary">gluP_3</name>
    <name evidence="8" type="ORF">ElP_57730</name>
</gene>
<dbReference type="KEGG" id="tpla:ElP_57730"/>
<keyword evidence="9" id="KW-1185">Reference proteome</keyword>
<dbReference type="Gene3D" id="1.20.1540.10">
    <property type="entry name" value="Rhomboid-like"/>
    <property type="match status" value="1"/>
</dbReference>
<evidence type="ECO:0000256" key="1">
    <source>
        <dbReference type="ARBA" id="ARBA00004141"/>
    </source>
</evidence>
<evidence type="ECO:0000256" key="2">
    <source>
        <dbReference type="ARBA" id="ARBA00022692"/>
    </source>
</evidence>
<feature type="region of interest" description="Disordered" evidence="5">
    <location>
        <begin position="234"/>
        <end position="270"/>
    </location>
</feature>
<dbReference type="Pfam" id="PF01694">
    <property type="entry name" value="Rhomboid"/>
    <property type="match status" value="1"/>
</dbReference>
<evidence type="ECO:0000259" key="7">
    <source>
        <dbReference type="Pfam" id="PF01694"/>
    </source>
</evidence>
<evidence type="ECO:0000256" key="6">
    <source>
        <dbReference type="SAM" id="Phobius"/>
    </source>
</evidence>
<dbReference type="Proteomes" id="UP000317835">
    <property type="component" value="Chromosome"/>
</dbReference>
<evidence type="ECO:0000256" key="3">
    <source>
        <dbReference type="ARBA" id="ARBA00022989"/>
    </source>
</evidence>
<dbReference type="InterPro" id="IPR035952">
    <property type="entry name" value="Rhomboid-like_sf"/>
</dbReference>
<proteinExistence type="predicted"/>
<feature type="domain" description="Peptidase S54 rhomboid" evidence="7">
    <location>
        <begin position="66"/>
        <end position="216"/>
    </location>
</feature>
<dbReference type="GO" id="GO:0006508">
    <property type="term" value="P:proteolysis"/>
    <property type="evidence" value="ECO:0007669"/>
    <property type="project" value="UniProtKB-KW"/>
</dbReference>